<organism evidence="3 4">
    <name type="scientific">Ruminococcus albus 8</name>
    <dbReference type="NCBI Taxonomy" id="246199"/>
    <lineage>
        <taxon>Bacteria</taxon>
        <taxon>Bacillati</taxon>
        <taxon>Bacillota</taxon>
        <taxon>Clostridia</taxon>
        <taxon>Eubacteriales</taxon>
        <taxon>Oscillospiraceae</taxon>
        <taxon>Ruminococcus</taxon>
    </lineage>
</organism>
<name>E9SF16_RUMAL</name>
<sequence>MIEDFKTIKEVDKETIEKYRGKLPDEYLDIWQEHGYCTFYGGYLKIIDPEEYQELLEKSYFLGNASIPIMVTAFGDIITWEKDEYVGIVMYRYGEDDIIQAGFKYLMMDIEYGELDEEYLSIEQYNAAVKKYGELEYDECFGYVPLLALGGKELVDNLRKVKMKEHIELIYNMVGGI</sequence>
<dbReference type="EMBL" id="ADKM02000110">
    <property type="protein sequence ID" value="EGC02133.1"/>
    <property type="molecule type" value="Genomic_DNA"/>
</dbReference>
<evidence type="ECO:0000313" key="4">
    <source>
        <dbReference type="Proteomes" id="UP000004259"/>
    </source>
</evidence>
<dbReference type="Pfam" id="PF08906">
    <property type="entry name" value="T6SS_Tdi1_C"/>
    <property type="match status" value="1"/>
</dbReference>
<keyword evidence="4" id="KW-1185">Reference proteome</keyword>
<feature type="domain" description="T6SS immunity protein Tdi1 C-terminal" evidence="2">
    <location>
        <begin position="104"/>
        <end position="173"/>
    </location>
</feature>
<evidence type="ECO:0000259" key="1">
    <source>
        <dbReference type="Pfam" id="PF08887"/>
    </source>
</evidence>
<evidence type="ECO:0000313" key="3">
    <source>
        <dbReference type="EMBL" id="EGC02133.1"/>
    </source>
</evidence>
<proteinExistence type="predicted"/>
<reference evidence="3 4" key="1">
    <citation type="submission" date="2011-02" db="EMBL/GenBank/DDBJ databases">
        <authorList>
            <person name="Nelson K.E."/>
            <person name="Sutton G."/>
            <person name="Torralba M."/>
            <person name="Durkin S."/>
            <person name="Harkins D."/>
            <person name="Montgomery R."/>
            <person name="Ziemer C."/>
            <person name="Klaassens E."/>
            <person name="Ocuiv P."/>
            <person name="Morrison M."/>
        </authorList>
    </citation>
    <scope>NUCLEOTIDE SEQUENCE [LARGE SCALE GENOMIC DNA]</scope>
    <source>
        <strain evidence="3 4">8</strain>
    </source>
</reference>
<dbReference type="AlphaFoldDB" id="E9SF16"/>
<gene>
    <name evidence="3" type="ORF">CUS_5672</name>
</gene>
<comment type="caution">
    <text evidence="3">The sequence shown here is derived from an EMBL/GenBank/DDBJ whole genome shotgun (WGS) entry which is preliminary data.</text>
</comment>
<dbReference type="OrthoDB" id="2216648at2"/>
<dbReference type="InterPro" id="IPR015002">
    <property type="entry name" value="T6SS_Tdi1_C"/>
</dbReference>
<dbReference type="Pfam" id="PF08887">
    <property type="entry name" value="GAD-like"/>
    <property type="match status" value="1"/>
</dbReference>
<accession>E9SF16</accession>
<dbReference type="STRING" id="246199.CUS_5672"/>
<evidence type="ECO:0000259" key="2">
    <source>
        <dbReference type="Pfam" id="PF08906"/>
    </source>
</evidence>
<dbReference type="eggNOG" id="COG5620">
    <property type="taxonomic scope" value="Bacteria"/>
</dbReference>
<protein>
    <submittedName>
        <fullName evidence="3">GAD-like protein</fullName>
    </submittedName>
</protein>
<dbReference type="RefSeq" id="WP_002851500.1">
    <property type="nucleotide sequence ID" value="NZ_ADKM02000110.1"/>
</dbReference>
<dbReference type="InterPro" id="IPR014983">
    <property type="entry name" value="GAD-rel"/>
</dbReference>
<feature type="domain" description="GAD-related" evidence="1">
    <location>
        <begin position="8"/>
        <end position="84"/>
    </location>
</feature>
<dbReference type="Proteomes" id="UP000004259">
    <property type="component" value="Unassembled WGS sequence"/>
</dbReference>